<keyword evidence="2" id="KW-1185">Reference proteome</keyword>
<evidence type="ECO:0000313" key="2">
    <source>
        <dbReference type="Proteomes" id="UP001198163"/>
    </source>
</evidence>
<gene>
    <name evidence="1" type="ORF">K7J14_10275</name>
</gene>
<dbReference type="EMBL" id="JAINWA010000003">
    <property type="protein sequence ID" value="MCD1655084.1"/>
    <property type="molecule type" value="Genomic_DNA"/>
</dbReference>
<name>A0AAE3EKD3_9SPIR</name>
<protein>
    <submittedName>
        <fullName evidence="1">Uncharacterized protein</fullName>
    </submittedName>
</protein>
<dbReference type="Proteomes" id="UP001198163">
    <property type="component" value="Unassembled WGS sequence"/>
</dbReference>
<reference evidence="1" key="1">
    <citation type="submission" date="2021-08" db="EMBL/GenBank/DDBJ databases">
        <title>Comparative analyses of Brucepasteria parasyntrophica and Teretinema zuelzerae.</title>
        <authorList>
            <person name="Song Y."/>
            <person name="Brune A."/>
        </authorList>
    </citation>
    <scope>NUCLEOTIDE SEQUENCE</scope>
    <source>
        <strain evidence="1">DSM 1903</strain>
    </source>
</reference>
<comment type="caution">
    <text evidence="1">The sequence shown here is derived from an EMBL/GenBank/DDBJ whole genome shotgun (WGS) entry which is preliminary data.</text>
</comment>
<sequence>MDADGRPVDMASHGSVLRLDDRVMGLGARRGMSVLFQPEAGRAASRAMRSRFDLFRAGLCALFCFAVAPGASAAEEERVLLSAVRIEIDGRMFNWSADGFSANQHGSGPEFAAGTETKPDGETPARLKPQIVASFLALRPGRLYIAADLESRCRDAEIRLLESGLFYAAQAVVLPSKKGCAGRTVLVSLTSGFLWRFGGGASFGYFGYSALSGERLSLRGYAGWNRNGAEILHENAAGLPILAGVAVSLYAPGEWSGMLAATGLPAGQPSAEAVATLGYSPAPDYQIGVGAAVLQTGLDRSGERIFSLQPYFRYRSPRLTGASDAPDLSGQGSNFVFSGCDARIYYFPQDGSAKAEASFALKWNATERASFNVKASGGLSRGMFGFDLFSADDRSVRSGYGRDELSFPSFLLASAELRLSVAAMAFGPGLDCRIVPFIFCDAAVNGDEVRDSRFAAGPAVRLLFDSPVFAYFSASWGMNPEGDGRFILWGTAGF</sequence>
<organism evidence="1 2">
    <name type="scientific">Teretinema zuelzerae</name>
    <dbReference type="NCBI Taxonomy" id="156"/>
    <lineage>
        <taxon>Bacteria</taxon>
        <taxon>Pseudomonadati</taxon>
        <taxon>Spirochaetota</taxon>
        <taxon>Spirochaetia</taxon>
        <taxon>Spirochaetales</taxon>
        <taxon>Treponemataceae</taxon>
        <taxon>Teretinema</taxon>
    </lineage>
</organism>
<proteinExistence type="predicted"/>
<evidence type="ECO:0000313" key="1">
    <source>
        <dbReference type="EMBL" id="MCD1655084.1"/>
    </source>
</evidence>
<accession>A0AAE3EKD3</accession>
<dbReference type="AlphaFoldDB" id="A0AAE3EKD3"/>